<keyword evidence="1" id="KW-1133">Transmembrane helix</keyword>
<dbReference type="AlphaFoldDB" id="A0A0R3R3U5"/>
<reference evidence="2" key="1">
    <citation type="submission" date="2017-02" db="UniProtKB">
        <authorList>
            <consortium name="WormBaseParasite"/>
        </authorList>
    </citation>
    <scope>IDENTIFICATION</scope>
</reference>
<dbReference type="WBParaSite" id="BTMF_0001468501-mRNA-1">
    <property type="protein sequence ID" value="BTMF_0001468501-mRNA-1"/>
    <property type="gene ID" value="BTMF_0001468501"/>
</dbReference>
<sequence>MINKNKMGQYEYVCVCVCVYVCVHACMCVCVCMYGAPAMYFLSFPFLPSIILQFEFTVFSPSLPPSPLPLSLCPSLCFPLSLSLAFCLR</sequence>
<keyword evidence="1" id="KW-0812">Transmembrane</keyword>
<evidence type="ECO:0000256" key="1">
    <source>
        <dbReference type="SAM" id="Phobius"/>
    </source>
</evidence>
<organism evidence="2">
    <name type="scientific">Brugia timori</name>
    <dbReference type="NCBI Taxonomy" id="42155"/>
    <lineage>
        <taxon>Eukaryota</taxon>
        <taxon>Metazoa</taxon>
        <taxon>Ecdysozoa</taxon>
        <taxon>Nematoda</taxon>
        <taxon>Chromadorea</taxon>
        <taxon>Rhabditida</taxon>
        <taxon>Spirurina</taxon>
        <taxon>Spiruromorpha</taxon>
        <taxon>Filarioidea</taxon>
        <taxon>Onchocercidae</taxon>
        <taxon>Brugia</taxon>
    </lineage>
</organism>
<accession>A0A0R3R3U5</accession>
<evidence type="ECO:0000313" key="2">
    <source>
        <dbReference type="WBParaSite" id="BTMF_0001468501-mRNA-1"/>
    </source>
</evidence>
<feature type="transmembrane region" description="Helical" evidence="1">
    <location>
        <begin position="68"/>
        <end position="88"/>
    </location>
</feature>
<proteinExistence type="predicted"/>
<feature type="transmembrane region" description="Helical" evidence="1">
    <location>
        <begin position="12"/>
        <end position="36"/>
    </location>
</feature>
<name>A0A0R3R3U5_9BILA</name>
<keyword evidence="1" id="KW-0472">Membrane</keyword>
<protein>
    <submittedName>
        <fullName evidence="2">Wsv094</fullName>
    </submittedName>
</protein>